<dbReference type="GO" id="GO:0005737">
    <property type="term" value="C:cytoplasm"/>
    <property type="evidence" value="ECO:0007669"/>
    <property type="project" value="TreeGrafter"/>
</dbReference>
<comment type="similarity">
    <text evidence="2">Belongs to the CD36 family.</text>
</comment>
<evidence type="ECO:0000256" key="4">
    <source>
        <dbReference type="ARBA" id="ARBA00022606"/>
    </source>
</evidence>
<accession>A0A6P8YC56</accession>
<evidence type="ECO:0000256" key="3">
    <source>
        <dbReference type="ARBA" id="ARBA00022475"/>
    </source>
</evidence>
<dbReference type="Pfam" id="PF01130">
    <property type="entry name" value="CD36"/>
    <property type="match status" value="1"/>
</dbReference>
<name>A0A6P8YC56_THRPL</name>
<evidence type="ECO:0000256" key="6">
    <source>
        <dbReference type="ARBA" id="ARBA00022725"/>
    </source>
</evidence>
<dbReference type="GeneID" id="117639597"/>
<keyword evidence="11" id="KW-0325">Glycoprotein</keyword>
<keyword evidence="10" id="KW-0675">Receptor</keyword>
<evidence type="ECO:0000313" key="15">
    <source>
        <dbReference type="RefSeq" id="XP_034231327.1"/>
    </source>
</evidence>
<gene>
    <name evidence="14 15" type="primary">LOC117639597</name>
</gene>
<evidence type="ECO:0000256" key="2">
    <source>
        <dbReference type="ARBA" id="ARBA00010532"/>
    </source>
</evidence>
<evidence type="ECO:0000256" key="10">
    <source>
        <dbReference type="ARBA" id="ARBA00023170"/>
    </source>
</evidence>
<evidence type="ECO:0000313" key="14">
    <source>
        <dbReference type="RefSeq" id="XP_034231317.1"/>
    </source>
</evidence>
<keyword evidence="9" id="KW-1015">Disulfide bond</keyword>
<evidence type="ECO:0000256" key="12">
    <source>
        <dbReference type="SAM" id="Phobius"/>
    </source>
</evidence>
<keyword evidence="4" id="KW-0716">Sensory transduction</keyword>
<keyword evidence="13" id="KW-1185">Reference proteome</keyword>
<protein>
    <submittedName>
        <fullName evidence="14 15">Sensory neuron membrane protein 1-like</fullName>
    </submittedName>
</protein>
<dbReference type="RefSeq" id="XP_034231327.1">
    <property type="nucleotide sequence ID" value="XM_034375436.1"/>
</dbReference>
<dbReference type="OrthoDB" id="10024078at2759"/>
<comment type="subcellular location">
    <subcellularLocation>
        <location evidence="1">Cell membrane</location>
        <topology evidence="1">Multi-pass membrane protein</topology>
    </subcellularLocation>
</comment>
<sequence length="498" mass="55087">MNKGTYKKIMIAGIIIAVLSIVIGWFGFPALVNMKIGKSVALRKPNDMRNMWAKSPIAIDFRVYMFNVTNPEEAAKGAVPIVAEVGPYFYHEWKEKVNIEDHPEDDTVSFRMKNTFIFNETISAPLTGDEMVTIPHAAMLSMVYTVEREKPGALGLLAKGIKFLFNNPTTPFLTARARDILFDGVPINCTSKDFATSAICTMIRTNPAGLKPDGDDIFLFSFFGMKNGTADTQKLEVKRGVVDPQEVGLVVKVNDKEKLDVWSGDPCNTPSGTDSTIFPPFLKSEDGITAYSTDLCLSIVAKFEKEVVFKGIPGNRYVADFGDMSSDPDKQCYCPAPGKCLKKGLIDITKCAGAPIVASLPHLYLTHDDYRMMVKGLNPDPAKHEINMVFEPMTATPVSARKRLQFNMFTHPVAKIPVMKTMTNALIPIFWVEEGVDLPDEFVNMMEAQLFRTLRVAGVGRWIGVGLGMLMFMGALAMYVMQRQSVTITPSPTKNGKT</sequence>
<dbReference type="PANTHER" id="PTHR11923:SF69">
    <property type="entry name" value="SENSORY NEURON MEMBRANE PROTEIN 1"/>
    <property type="match status" value="1"/>
</dbReference>
<dbReference type="KEGG" id="tpal:117639597"/>
<reference evidence="14 15" key="1">
    <citation type="submission" date="2025-04" db="UniProtKB">
        <authorList>
            <consortium name="RefSeq"/>
        </authorList>
    </citation>
    <scope>IDENTIFICATION</scope>
    <source>
        <tissue evidence="14 15">Total insect</tissue>
    </source>
</reference>
<dbReference type="Proteomes" id="UP000515158">
    <property type="component" value="Unplaced"/>
</dbReference>
<evidence type="ECO:0000256" key="5">
    <source>
        <dbReference type="ARBA" id="ARBA00022692"/>
    </source>
</evidence>
<evidence type="ECO:0000256" key="1">
    <source>
        <dbReference type="ARBA" id="ARBA00004651"/>
    </source>
</evidence>
<evidence type="ECO:0000256" key="8">
    <source>
        <dbReference type="ARBA" id="ARBA00023136"/>
    </source>
</evidence>
<dbReference type="AlphaFoldDB" id="A0A6P8YC56"/>
<keyword evidence="6" id="KW-0552">Olfaction</keyword>
<keyword evidence="7 12" id="KW-1133">Transmembrane helix</keyword>
<dbReference type="PRINTS" id="PR01609">
    <property type="entry name" value="CD36FAMILY"/>
</dbReference>
<dbReference type="PANTHER" id="PTHR11923">
    <property type="entry name" value="SCAVENGER RECEPTOR CLASS B TYPE-1 SR-B1"/>
    <property type="match status" value="1"/>
</dbReference>
<evidence type="ECO:0000313" key="13">
    <source>
        <dbReference type="Proteomes" id="UP000515158"/>
    </source>
</evidence>
<dbReference type="GO" id="GO:0005886">
    <property type="term" value="C:plasma membrane"/>
    <property type="evidence" value="ECO:0007669"/>
    <property type="project" value="UniProtKB-SubCell"/>
</dbReference>
<dbReference type="RefSeq" id="XP_034231317.1">
    <property type="nucleotide sequence ID" value="XM_034375426.1"/>
</dbReference>
<dbReference type="InterPro" id="IPR002159">
    <property type="entry name" value="CD36_fam"/>
</dbReference>
<feature type="transmembrane region" description="Helical" evidence="12">
    <location>
        <begin position="462"/>
        <end position="481"/>
    </location>
</feature>
<evidence type="ECO:0000256" key="7">
    <source>
        <dbReference type="ARBA" id="ARBA00022989"/>
    </source>
</evidence>
<keyword evidence="3" id="KW-1003">Cell membrane</keyword>
<keyword evidence="8 12" id="KW-0472">Membrane</keyword>
<feature type="transmembrane region" description="Helical" evidence="12">
    <location>
        <begin position="9"/>
        <end position="28"/>
    </location>
</feature>
<evidence type="ECO:0000256" key="11">
    <source>
        <dbReference type="ARBA" id="ARBA00023180"/>
    </source>
</evidence>
<organism evidence="14">
    <name type="scientific">Thrips palmi</name>
    <name type="common">Melon thrips</name>
    <dbReference type="NCBI Taxonomy" id="161013"/>
    <lineage>
        <taxon>Eukaryota</taxon>
        <taxon>Metazoa</taxon>
        <taxon>Ecdysozoa</taxon>
        <taxon>Arthropoda</taxon>
        <taxon>Hexapoda</taxon>
        <taxon>Insecta</taxon>
        <taxon>Pterygota</taxon>
        <taxon>Neoptera</taxon>
        <taxon>Paraneoptera</taxon>
        <taxon>Thysanoptera</taxon>
        <taxon>Terebrantia</taxon>
        <taxon>Thripoidea</taxon>
        <taxon>Thripidae</taxon>
        <taxon>Thrips</taxon>
    </lineage>
</organism>
<evidence type="ECO:0000256" key="9">
    <source>
        <dbReference type="ARBA" id="ARBA00023157"/>
    </source>
</evidence>
<dbReference type="GO" id="GO:0005044">
    <property type="term" value="F:scavenger receptor activity"/>
    <property type="evidence" value="ECO:0007669"/>
    <property type="project" value="TreeGrafter"/>
</dbReference>
<keyword evidence="5 12" id="KW-0812">Transmembrane</keyword>
<proteinExistence type="inferred from homology"/>
<dbReference type="GO" id="GO:0007608">
    <property type="term" value="P:sensory perception of smell"/>
    <property type="evidence" value="ECO:0007669"/>
    <property type="project" value="UniProtKB-KW"/>
</dbReference>